<organism evidence="1 2">
    <name type="scientific">Solibacillus merdavium</name>
    <dbReference type="NCBI Taxonomy" id="2762218"/>
    <lineage>
        <taxon>Bacteria</taxon>
        <taxon>Bacillati</taxon>
        <taxon>Bacillota</taxon>
        <taxon>Bacilli</taxon>
        <taxon>Bacillales</taxon>
        <taxon>Caryophanaceae</taxon>
        <taxon>Solibacillus</taxon>
    </lineage>
</organism>
<dbReference type="Proteomes" id="UP000600565">
    <property type="component" value="Unassembled WGS sequence"/>
</dbReference>
<dbReference type="SUPFAM" id="SSF53254">
    <property type="entry name" value="Phosphoglycerate mutase-like"/>
    <property type="match status" value="1"/>
</dbReference>
<dbReference type="InterPro" id="IPR013078">
    <property type="entry name" value="His_Pase_superF_clade-1"/>
</dbReference>
<reference evidence="1 2" key="1">
    <citation type="submission" date="2020-08" db="EMBL/GenBank/DDBJ databases">
        <title>A Genomic Blueprint of the Chicken Gut Microbiome.</title>
        <authorList>
            <person name="Gilroy R."/>
            <person name="Ravi A."/>
            <person name="Getino M."/>
            <person name="Pursley I."/>
            <person name="Horton D.L."/>
            <person name="Alikhan N.-F."/>
            <person name="Baker D."/>
            <person name="Gharbi K."/>
            <person name="Hall N."/>
            <person name="Watson M."/>
            <person name="Adriaenssens E.M."/>
            <person name="Foster-Nyarko E."/>
            <person name="Jarju S."/>
            <person name="Secka A."/>
            <person name="Antonio M."/>
            <person name="Oren A."/>
            <person name="Chaudhuri R."/>
            <person name="La Ragione R.M."/>
            <person name="Hildebrand F."/>
            <person name="Pallen M.J."/>
        </authorList>
    </citation>
    <scope>NUCLEOTIDE SEQUENCE [LARGE SCALE GENOMIC DNA]</scope>
    <source>
        <strain evidence="1 2">Sa1YVA6</strain>
    </source>
</reference>
<sequence length="184" mass="21335">MKVYIIRHCEAEGQAPEAMLTATGMEARKRLADFLIPYQIEEVISSPYERAIQTIEMFIQDNGIPFKVDERLKERVLSSENLVDWLEKLQQTYIDYDLKFTGGESSNEAVNRMIELVNELRQGNHTSVAIVTHGNIMSLLINHYNGDFGFNEWKQLSNPDVYEINFNSKEIKVNRIWGSEIEFI</sequence>
<keyword evidence="2" id="KW-1185">Reference proteome</keyword>
<name>A0ABR8XSK4_9BACL</name>
<evidence type="ECO:0000313" key="1">
    <source>
        <dbReference type="EMBL" id="MBD8034924.1"/>
    </source>
</evidence>
<dbReference type="Pfam" id="PF00300">
    <property type="entry name" value="His_Phos_1"/>
    <property type="match status" value="1"/>
</dbReference>
<dbReference type="PANTHER" id="PTHR48100">
    <property type="entry name" value="BROAD-SPECIFICITY PHOSPHATASE YOR283W-RELATED"/>
    <property type="match status" value="1"/>
</dbReference>
<dbReference type="Gene3D" id="3.40.50.1240">
    <property type="entry name" value="Phosphoglycerate mutase-like"/>
    <property type="match status" value="1"/>
</dbReference>
<dbReference type="RefSeq" id="WP_191705409.1">
    <property type="nucleotide sequence ID" value="NZ_JACSPW010000027.1"/>
</dbReference>
<comment type="caution">
    <text evidence="1">The sequence shown here is derived from an EMBL/GenBank/DDBJ whole genome shotgun (WGS) entry which is preliminary data.</text>
</comment>
<gene>
    <name evidence="1" type="ORF">H9632_17835</name>
</gene>
<dbReference type="PANTHER" id="PTHR48100:SF1">
    <property type="entry name" value="HISTIDINE PHOSPHATASE FAMILY PROTEIN-RELATED"/>
    <property type="match status" value="1"/>
</dbReference>
<dbReference type="InterPro" id="IPR029033">
    <property type="entry name" value="His_PPase_superfam"/>
</dbReference>
<dbReference type="InterPro" id="IPR050275">
    <property type="entry name" value="PGM_Phosphatase"/>
</dbReference>
<proteinExistence type="predicted"/>
<protein>
    <submittedName>
        <fullName evidence="1">Histidine phosphatase family protein</fullName>
    </submittedName>
</protein>
<dbReference type="EMBL" id="JACSPW010000027">
    <property type="protein sequence ID" value="MBD8034924.1"/>
    <property type="molecule type" value="Genomic_DNA"/>
</dbReference>
<evidence type="ECO:0000313" key="2">
    <source>
        <dbReference type="Proteomes" id="UP000600565"/>
    </source>
</evidence>
<dbReference type="CDD" id="cd07067">
    <property type="entry name" value="HP_PGM_like"/>
    <property type="match status" value="1"/>
</dbReference>
<dbReference type="SMART" id="SM00855">
    <property type="entry name" value="PGAM"/>
    <property type="match status" value="1"/>
</dbReference>
<accession>A0ABR8XSK4</accession>